<evidence type="ECO:0000256" key="8">
    <source>
        <dbReference type="ARBA" id="ARBA00023293"/>
    </source>
</evidence>
<dbReference type="Gene3D" id="1.10.510.10">
    <property type="entry name" value="Transferase(Phosphotransferase) domain 1"/>
    <property type="match status" value="1"/>
</dbReference>
<gene>
    <name evidence="12" type="ORF">MAR_010488</name>
</gene>
<evidence type="ECO:0000259" key="10">
    <source>
        <dbReference type="PROSITE" id="PS50011"/>
    </source>
</evidence>
<evidence type="ECO:0000256" key="9">
    <source>
        <dbReference type="SAM" id="MobiDB-lite"/>
    </source>
</evidence>
<dbReference type="PANTHER" id="PTHR11920:SF501">
    <property type="entry name" value="GUANYLATE CYCLASE 32E"/>
    <property type="match status" value="1"/>
</dbReference>
<evidence type="ECO:0000256" key="7">
    <source>
        <dbReference type="ARBA" id="ARBA00023239"/>
    </source>
</evidence>
<dbReference type="SUPFAM" id="SSF56112">
    <property type="entry name" value="Protein kinase-like (PK-like)"/>
    <property type="match status" value="1"/>
</dbReference>
<dbReference type="SUPFAM" id="SSF55073">
    <property type="entry name" value="Nucleotide cyclase"/>
    <property type="match status" value="1"/>
</dbReference>
<dbReference type="InterPro" id="IPR029787">
    <property type="entry name" value="Nucleotide_cyclase"/>
</dbReference>
<keyword evidence="3" id="KW-0812">Transmembrane</keyword>
<evidence type="ECO:0000256" key="6">
    <source>
        <dbReference type="ARBA" id="ARBA00023136"/>
    </source>
</evidence>
<proteinExistence type="predicted"/>
<dbReference type="Pfam" id="PF00211">
    <property type="entry name" value="Guanylate_cyc"/>
    <property type="match status" value="1"/>
</dbReference>
<accession>A0ABY7E276</accession>
<organism evidence="12 13">
    <name type="scientific">Mya arenaria</name>
    <name type="common">Soft-shell clam</name>
    <dbReference type="NCBI Taxonomy" id="6604"/>
    <lineage>
        <taxon>Eukaryota</taxon>
        <taxon>Metazoa</taxon>
        <taxon>Spiralia</taxon>
        <taxon>Lophotrochozoa</taxon>
        <taxon>Mollusca</taxon>
        <taxon>Bivalvia</taxon>
        <taxon>Autobranchia</taxon>
        <taxon>Heteroconchia</taxon>
        <taxon>Euheterodonta</taxon>
        <taxon>Imparidentia</taxon>
        <taxon>Neoheterodontei</taxon>
        <taxon>Myida</taxon>
        <taxon>Myoidea</taxon>
        <taxon>Myidae</taxon>
        <taxon>Mya</taxon>
    </lineage>
</organism>
<feature type="region of interest" description="Disordered" evidence="9">
    <location>
        <begin position="464"/>
        <end position="514"/>
    </location>
</feature>
<protein>
    <recommendedName>
        <fullName evidence="2">guanylate cyclase</fullName>
        <ecNumber evidence="2">4.6.1.2</ecNumber>
    </recommendedName>
</protein>
<reference evidence="12" key="1">
    <citation type="submission" date="2022-11" db="EMBL/GenBank/DDBJ databases">
        <title>Centuries of genome instability and evolution in soft-shell clam transmissible cancer (bioRxiv).</title>
        <authorList>
            <person name="Hart S.F.M."/>
            <person name="Yonemitsu M.A."/>
            <person name="Giersch R.M."/>
            <person name="Beal B.F."/>
            <person name="Arriagada G."/>
            <person name="Davis B.W."/>
            <person name="Ostrander E.A."/>
            <person name="Goff S.P."/>
            <person name="Metzger M.J."/>
        </authorList>
    </citation>
    <scope>NUCLEOTIDE SEQUENCE</scope>
    <source>
        <strain evidence="12">MELC-2E11</strain>
        <tissue evidence="12">Siphon/mantle</tissue>
    </source>
</reference>
<dbReference type="InterPro" id="IPR050401">
    <property type="entry name" value="Cyclic_nucleotide_synthase"/>
</dbReference>
<evidence type="ECO:0000256" key="3">
    <source>
        <dbReference type="ARBA" id="ARBA00022692"/>
    </source>
</evidence>
<keyword evidence="4" id="KW-0547">Nucleotide-binding</keyword>
<evidence type="ECO:0000313" key="12">
    <source>
        <dbReference type="EMBL" id="WAR03930.1"/>
    </source>
</evidence>
<feature type="domain" description="Guanylate cyclase" evidence="11">
    <location>
        <begin position="232"/>
        <end position="252"/>
    </location>
</feature>
<evidence type="ECO:0000256" key="5">
    <source>
        <dbReference type="ARBA" id="ARBA00022989"/>
    </source>
</evidence>
<dbReference type="CDD" id="cd07302">
    <property type="entry name" value="CHD"/>
    <property type="match status" value="1"/>
</dbReference>
<dbReference type="InterPro" id="IPR001054">
    <property type="entry name" value="A/G_cyclase"/>
</dbReference>
<feature type="domain" description="Protein kinase" evidence="10">
    <location>
        <begin position="1"/>
        <end position="160"/>
    </location>
</feature>
<keyword evidence="13" id="KW-1185">Reference proteome</keyword>
<dbReference type="PROSITE" id="PS50125">
    <property type="entry name" value="GUANYLATE_CYCLASE_2"/>
    <property type="match status" value="2"/>
</dbReference>
<dbReference type="SMART" id="SM00044">
    <property type="entry name" value="CYCc"/>
    <property type="match status" value="1"/>
</dbReference>
<evidence type="ECO:0000259" key="11">
    <source>
        <dbReference type="PROSITE" id="PS50125"/>
    </source>
</evidence>
<keyword evidence="8" id="KW-0141">cGMP biosynthesis</keyword>
<dbReference type="Proteomes" id="UP001164746">
    <property type="component" value="Chromosome 4"/>
</dbReference>
<keyword evidence="6" id="KW-0472">Membrane</keyword>
<comment type="subcellular location">
    <subcellularLocation>
        <location evidence="1">Membrane</location>
        <topology evidence="1">Single-pass membrane protein</topology>
    </subcellularLocation>
</comment>
<dbReference type="PANTHER" id="PTHR11920">
    <property type="entry name" value="GUANYLYL CYCLASE"/>
    <property type="match status" value="1"/>
</dbReference>
<dbReference type="PROSITE" id="PS50011">
    <property type="entry name" value="PROTEIN_KINASE_DOM"/>
    <property type="match status" value="1"/>
</dbReference>
<evidence type="ECO:0000256" key="2">
    <source>
        <dbReference type="ARBA" id="ARBA00012202"/>
    </source>
</evidence>
<dbReference type="EMBL" id="CP111015">
    <property type="protein sequence ID" value="WAR03930.1"/>
    <property type="molecule type" value="Genomic_DNA"/>
</dbReference>
<dbReference type="EC" id="4.6.1.2" evidence="2"/>
<feature type="domain" description="Guanylate cyclase" evidence="11">
    <location>
        <begin position="257"/>
        <end position="333"/>
    </location>
</feature>
<evidence type="ECO:0000313" key="13">
    <source>
        <dbReference type="Proteomes" id="UP001164746"/>
    </source>
</evidence>
<dbReference type="Pfam" id="PF00069">
    <property type="entry name" value="Pkinase"/>
    <property type="match status" value="1"/>
</dbReference>
<feature type="compositionally biased region" description="Basic residues" evidence="9">
    <location>
        <begin position="488"/>
        <end position="506"/>
    </location>
</feature>
<evidence type="ECO:0000256" key="4">
    <source>
        <dbReference type="ARBA" id="ARBA00022741"/>
    </source>
</evidence>
<keyword evidence="5" id="KW-1133">Transmembrane helix</keyword>
<dbReference type="InterPro" id="IPR011009">
    <property type="entry name" value="Kinase-like_dom_sf"/>
</dbReference>
<keyword evidence="7" id="KW-0456">Lyase</keyword>
<sequence>MSFLMDLIRGMDFLHKSVVRSHGNLKSSNCVIDSRWVLKLTDYGALCCSQEDEVCTSSGSDLLRMCRRPPKGSQRGDVYSVAIIMQEVIFRCPPFFFNGAVSNKEIISKVQADENPPYRPRLAGDVDVAERLITLMCACWNENPDTRPDVHTVLKTLMEINGKGKRTMLDNMLAMLETYSNNLEALVVDRTEELALEKHKTDTLLCQMLPPLVAEQLKRGEHVVPETFSEASVFFSDIVGFTSLSGASTPLQKCTTCTSGVPRRCPQHAAEIANMALDLLSAITSIRVRHLPEARLQLRIGLHMGPCAAGVVGQTMPRYCLFALHIHVSSDFAAALRELNQGFLLMERGVIEVKGKGQQKTYWLIGKEGYTQTLPEETQRLREKFNESVERGRPPSPTDTCISSGSQFESTSMYGNAFRRASNAILFIRQLSNQSNYSGHSKSRLVINNCDEEKDPGDMLTLPVTDGKNSSMILPRSESGRLSADGHKHTHGSSGHRKRKKAKTRHKSPDVTSTDHKFLIPKIEVTNQSV</sequence>
<evidence type="ECO:0000256" key="1">
    <source>
        <dbReference type="ARBA" id="ARBA00004167"/>
    </source>
</evidence>
<dbReference type="InterPro" id="IPR000719">
    <property type="entry name" value="Prot_kinase_dom"/>
</dbReference>
<dbReference type="Gene3D" id="3.30.70.1230">
    <property type="entry name" value="Nucleotide cyclase"/>
    <property type="match status" value="2"/>
</dbReference>
<name>A0ABY7E276_MYAAR</name>